<dbReference type="Proteomes" id="UP000530660">
    <property type="component" value="Unassembled WGS sequence"/>
</dbReference>
<feature type="compositionally biased region" description="Low complexity" evidence="1">
    <location>
        <begin position="225"/>
        <end position="244"/>
    </location>
</feature>
<dbReference type="EMBL" id="VWRR01000001">
    <property type="protein sequence ID" value="KAF6005310.1"/>
    <property type="molecule type" value="Genomic_DNA"/>
</dbReference>
<accession>A0A7J7IRF3</accession>
<comment type="caution">
    <text evidence="2">The sequence shown here is derived from an EMBL/GenBank/DDBJ whole genome shotgun (WGS) entry which is preliminary data.</text>
</comment>
<keyword evidence="3" id="KW-1185">Reference proteome</keyword>
<evidence type="ECO:0000313" key="2">
    <source>
        <dbReference type="EMBL" id="KAF6005310.1"/>
    </source>
</evidence>
<name>A0A7J7IRF3_9RHOD</name>
<sequence length="272" mass="29897">MAAAPLLLERSAGGGSNALLPWPPLDRQRLQFDRGVSDWIRQEMLSFFMEEWNQLDDPLCGPWMESQGQRREGLRGRTEIYVDGRSRGAQSSALVESGALHPAGRELEPISNRIIPLEIAATANEREALIRHHREVLRGTESSKEPSPQSGLGLSTSHPGSAHASHVGRRGRMRLMLEAGPRQSRKQQPEGMSLVATRRPSRHLNAHQRSFDRGEDDGNSLSEEGSSNADLDGSGSSGSSSDSDWALETIDDDEEYDADVAFETNADKEAVF</sequence>
<proteinExistence type="predicted"/>
<feature type="region of interest" description="Disordered" evidence="1">
    <location>
        <begin position="136"/>
        <end position="272"/>
    </location>
</feature>
<organism evidence="2 3">
    <name type="scientific">Cyanidiococcus yangmingshanensis</name>
    <dbReference type="NCBI Taxonomy" id="2690220"/>
    <lineage>
        <taxon>Eukaryota</taxon>
        <taxon>Rhodophyta</taxon>
        <taxon>Bangiophyceae</taxon>
        <taxon>Cyanidiales</taxon>
        <taxon>Cyanidiaceae</taxon>
        <taxon>Cyanidiococcus</taxon>
    </lineage>
</organism>
<dbReference type="AlphaFoldDB" id="A0A7J7IRF3"/>
<protein>
    <submittedName>
        <fullName evidence="2">Uncharacterized protein</fullName>
    </submittedName>
</protein>
<evidence type="ECO:0000313" key="3">
    <source>
        <dbReference type="Proteomes" id="UP000530660"/>
    </source>
</evidence>
<gene>
    <name evidence="2" type="ORF">F1559_004274</name>
</gene>
<evidence type="ECO:0000256" key="1">
    <source>
        <dbReference type="SAM" id="MobiDB-lite"/>
    </source>
</evidence>
<reference evidence="2 3" key="1">
    <citation type="journal article" date="2020" name="J. Phycol.">
        <title>Comparative genome analysis reveals Cyanidiococcus gen. nov., a new extremophilic red algal genus sister to Cyanidioschyzon (Cyanidioschyzonaceae, Rhodophyta).</title>
        <authorList>
            <person name="Liu S.-L."/>
            <person name="Chiang Y.-R."/>
            <person name="Yoon H.S."/>
            <person name="Fu H.-Y."/>
        </authorList>
    </citation>
    <scope>NUCLEOTIDE SEQUENCE [LARGE SCALE GENOMIC DNA]</scope>
    <source>
        <strain evidence="2 3">THAL066</strain>
    </source>
</reference>
<feature type="compositionally biased region" description="Polar residues" evidence="1">
    <location>
        <begin position="145"/>
        <end position="159"/>
    </location>
</feature>
<feature type="compositionally biased region" description="Acidic residues" evidence="1">
    <location>
        <begin position="249"/>
        <end position="260"/>
    </location>
</feature>